<dbReference type="SUPFAM" id="SSF48371">
    <property type="entry name" value="ARM repeat"/>
    <property type="match status" value="1"/>
</dbReference>
<proteinExistence type="predicted"/>
<dbReference type="Proteomes" id="UP001281761">
    <property type="component" value="Unassembled WGS sequence"/>
</dbReference>
<organism evidence="1 2">
    <name type="scientific">Blattamonas nauphoetae</name>
    <dbReference type="NCBI Taxonomy" id="2049346"/>
    <lineage>
        <taxon>Eukaryota</taxon>
        <taxon>Metamonada</taxon>
        <taxon>Preaxostyla</taxon>
        <taxon>Oxymonadida</taxon>
        <taxon>Blattamonas</taxon>
    </lineage>
</organism>
<dbReference type="InterPro" id="IPR016024">
    <property type="entry name" value="ARM-type_fold"/>
</dbReference>
<comment type="caution">
    <text evidence="1">The sequence shown here is derived from an EMBL/GenBank/DDBJ whole genome shotgun (WGS) entry which is preliminary data.</text>
</comment>
<evidence type="ECO:0000313" key="2">
    <source>
        <dbReference type="Proteomes" id="UP001281761"/>
    </source>
</evidence>
<name>A0ABQ9XZQ7_9EUKA</name>
<protein>
    <submittedName>
        <fullName evidence="1">Uncharacterized protein</fullName>
    </submittedName>
</protein>
<reference evidence="1 2" key="1">
    <citation type="journal article" date="2022" name="bioRxiv">
        <title>Genomics of Preaxostyla Flagellates Illuminates Evolutionary Transitions and the Path Towards Mitochondrial Loss.</title>
        <authorList>
            <person name="Novak L.V.F."/>
            <person name="Treitli S.C."/>
            <person name="Pyrih J."/>
            <person name="Halakuc P."/>
            <person name="Pipaliya S.V."/>
            <person name="Vacek V."/>
            <person name="Brzon O."/>
            <person name="Soukal P."/>
            <person name="Eme L."/>
            <person name="Dacks J.B."/>
            <person name="Karnkowska A."/>
            <person name="Elias M."/>
            <person name="Hampl V."/>
        </authorList>
    </citation>
    <scope>NUCLEOTIDE SEQUENCE [LARGE SCALE GENOMIC DNA]</scope>
    <source>
        <strain evidence="1">NAU3</strain>
        <tissue evidence="1">Gut</tissue>
    </source>
</reference>
<gene>
    <name evidence="1" type="ORF">BLNAU_8063</name>
</gene>
<sequence length="449" mass="50172">MIAIVFRSLVAAVKSQPAVDVSVEIQAVKFLQYVDPHGPESANAFLSRLASSTDESLTDFVQCIVVLISSASEVITMAAMKTLKSLFFKSSPKKLLALVKAGLIPELVINLNPQSLSSPEAVHTHTYLLSSIAHPVRLTTPYYLSQLEIIYPSQQQAIYETSLGRIRQEPANASNCFFLLSDHKHCLCVIVVDSGIISWFHYPERFGFSLPLSLPRKSPHSPSLSPPFSHCSNCSEMEAVDADDWQRIVFSFERRCDAISEWIHIDDHRRLFGRSQEPRYLFIHTKHSLLTLPLSKREEEGGTEAREAMRSKRCRTCIAPSSERSLCTPAPPHTDRSSASPSTGLDSICLGDGDCVLTLFPTVIVGCWLVVESMAVSPSTHHRPSSRLHKLDRNLHVTEQTGREHANADCQPSLRLRMRIASHPLRHTGTELWTQTIDNDDTTLRDRDL</sequence>
<evidence type="ECO:0000313" key="1">
    <source>
        <dbReference type="EMBL" id="KAK2956988.1"/>
    </source>
</evidence>
<dbReference type="EMBL" id="JARBJD010000050">
    <property type="protein sequence ID" value="KAK2956988.1"/>
    <property type="molecule type" value="Genomic_DNA"/>
</dbReference>
<accession>A0ABQ9XZQ7</accession>
<keyword evidence="2" id="KW-1185">Reference proteome</keyword>